<dbReference type="Pfam" id="PF13377">
    <property type="entry name" value="Peripla_BP_3"/>
    <property type="match status" value="1"/>
</dbReference>
<dbReference type="PANTHER" id="PTHR30146:SF153">
    <property type="entry name" value="LACTOSE OPERON REPRESSOR"/>
    <property type="match status" value="1"/>
</dbReference>
<name>A0A841HRB2_9GAMM</name>
<evidence type="ECO:0000256" key="3">
    <source>
        <dbReference type="ARBA" id="ARBA00023163"/>
    </source>
</evidence>
<dbReference type="GO" id="GO:0003700">
    <property type="term" value="F:DNA-binding transcription factor activity"/>
    <property type="evidence" value="ECO:0007669"/>
    <property type="project" value="TreeGrafter"/>
</dbReference>
<dbReference type="InterPro" id="IPR046335">
    <property type="entry name" value="LacI/GalR-like_sensor"/>
</dbReference>
<dbReference type="SUPFAM" id="SSF47413">
    <property type="entry name" value="lambda repressor-like DNA-binding domains"/>
    <property type="match status" value="1"/>
</dbReference>
<evidence type="ECO:0000313" key="6">
    <source>
        <dbReference type="Proteomes" id="UP000588068"/>
    </source>
</evidence>
<dbReference type="PANTHER" id="PTHR30146">
    <property type="entry name" value="LACI-RELATED TRANSCRIPTIONAL REPRESSOR"/>
    <property type="match status" value="1"/>
</dbReference>
<dbReference type="Gene3D" id="1.10.260.40">
    <property type="entry name" value="lambda repressor-like DNA-binding domains"/>
    <property type="match status" value="1"/>
</dbReference>
<evidence type="ECO:0000256" key="1">
    <source>
        <dbReference type="ARBA" id="ARBA00023015"/>
    </source>
</evidence>
<proteinExistence type="predicted"/>
<comment type="caution">
    <text evidence="5">The sequence shown here is derived from an EMBL/GenBank/DDBJ whole genome shotgun (WGS) entry which is preliminary data.</text>
</comment>
<dbReference type="Gene3D" id="3.40.50.2300">
    <property type="match status" value="2"/>
</dbReference>
<keyword evidence="1" id="KW-0805">Transcription regulation</keyword>
<keyword evidence="3" id="KW-0804">Transcription</keyword>
<keyword evidence="6" id="KW-1185">Reference proteome</keyword>
<evidence type="ECO:0000313" key="5">
    <source>
        <dbReference type="EMBL" id="MBB6095436.1"/>
    </source>
</evidence>
<evidence type="ECO:0000259" key="4">
    <source>
        <dbReference type="PROSITE" id="PS50932"/>
    </source>
</evidence>
<organism evidence="5 6">
    <name type="scientific">Povalibacter uvarum</name>
    <dbReference type="NCBI Taxonomy" id="732238"/>
    <lineage>
        <taxon>Bacteria</taxon>
        <taxon>Pseudomonadati</taxon>
        <taxon>Pseudomonadota</taxon>
        <taxon>Gammaproteobacteria</taxon>
        <taxon>Steroidobacterales</taxon>
        <taxon>Steroidobacteraceae</taxon>
        <taxon>Povalibacter</taxon>
    </lineage>
</organism>
<dbReference type="RefSeq" id="WP_184334807.1">
    <property type="nucleotide sequence ID" value="NZ_JACHHZ010000005.1"/>
</dbReference>
<keyword evidence="2" id="KW-0238">DNA-binding</keyword>
<dbReference type="CDD" id="cd01392">
    <property type="entry name" value="HTH_LacI"/>
    <property type="match status" value="1"/>
</dbReference>
<feature type="domain" description="HTH lacI-type" evidence="4">
    <location>
        <begin position="4"/>
        <end position="58"/>
    </location>
</feature>
<reference evidence="5 6" key="1">
    <citation type="submission" date="2020-08" db="EMBL/GenBank/DDBJ databases">
        <title>Genomic Encyclopedia of Type Strains, Phase IV (KMG-IV): sequencing the most valuable type-strain genomes for metagenomic binning, comparative biology and taxonomic classification.</title>
        <authorList>
            <person name="Goeker M."/>
        </authorList>
    </citation>
    <scope>NUCLEOTIDE SEQUENCE [LARGE SCALE GENOMIC DNA]</scope>
    <source>
        <strain evidence="5 6">DSM 26723</strain>
    </source>
</reference>
<accession>A0A841HRB2</accession>
<dbReference type="InterPro" id="IPR028082">
    <property type="entry name" value="Peripla_BP_I"/>
</dbReference>
<sequence length="359" mass="38895">MSNATIRDVAAQARVSIKTVSRVINNVKTVQPQTRERVLRVIRKLDYHPNPSARGLGGSRSYLIGVLYDVSCAYYATGVLAGVIETCRAARYQVVLHPCDYQSPALVEDVMRNVRQSRADGVIVTPPLSDIGVIVDAFKQHSVPFVRIAPAEHENDLHSVYTNDRESSARMTEQLALLGHRRIGFVVGNPDHAAVADRFSGYRDGLKSSGLLFDKKLVAQGYNSFSSGVEAGRKLLNLPSDKRPTAIFASNDEMAAGVLAVAHGLGIAVPEELSVAGFDDAPLASQVWPALTTIKQPVPAMSAHAAELLLRMLRGEPDERSGQIMESSLTFRQSTGPAPDRPLAKHVRNARAARVAETT</sequence>
<protein>
    <submittedName>
        <fullName evidence="5">LacI family transcriptional regulator</fullName>
    </submittedName>
</protein>
<dbReference type="Pfam" id="PF00356">
    <property type="entry name" value="LacI"/>
    <property type="match status" value="1"/>
</dbReference>
<evidence type="ECO:0000256" key="2">
    <source>
        <dbReference type="ARBA" id="ARBA00023125"/>
    </source>
</evidence>
<dbReference type="EMBL" id="JACHHZ010000005">
    <property type="protein sequence ID" value="MBB6095436.1"/>
    <property type="molecule type" value="Genomic_DNA"/>
</dbReference>
<dbReference type="InterPro" id="IPR000843">
    <property type="entry name" value="HTH_LacI"/>
</dbReference>
<dbReference type="GO" id="GO:0000976">
    <property type="term" value="F:transcription cis-regulatory region binding"/>
    <property type="evidence" value="ECO:0007669"/>
    <property type="project" value="TreeGrafter"/>
</dbReference>
<dbReference type="AlphaFoldDB" id="A0A841HRB2"/>
<dbReference type="InterPro" id="IPR010982">
    <property type="entry name" value="Lambda_DNA-bd_dom_sf"/>
</dbReference>
<dbReference type="CDD" id="cd01545">
    <property type="entry name" value="PBP1_SalR"/>
    <property type="match status" value="1"/>
</dbReference>
<dbReference type="PROSITE" id="PS00356">
    <property type="entry name" value="HTH_LACI_1"/>
    <property type="match status" value="1"/>
</dbReference>
<dbReference type="SUPFAM" id="SSF53822">
    <property type="entry name" value="Periplasmic binding protein-like I"/>
    <property type="match status" value="1"/>
</dbReference>
<dbReference type="PROSITE" id="PS50932">
    <property type="entry name" value="HTH_LACI_2"/>
    <property type="match status" value="1"/>
</dbReference>
<dbReference type="Proteomes" id="UP000588068">
    <property type="component" value="Unassembled WGS sequence"/>
</dbReference>
<dbReference type="SMART" id="SM00354">
    <property type="entry name" value="HTH_LACI"/>
    <property type="match status" value="1"/>
</dbReference>
<gene>
    <name evidence="5" type="ORF">HNQ60_004326</name>
</gene>